<dbReference type="InterPro" id="IPR001650">
    <property type="entry name" value="Helicase_C-like"/>
</dbReference>
<feature type="domain" description="Helicase C-terminal" evidence="15">
    <location>
        <begin position="297"/>
        <end position="454"/>
    </location>
</feature>
<comment type="catalytic activity">
    <reaction evidence="9">
        <text>Couples ATP hydrolysis with the unwinding of duplex DNA by translocating in the 3'-5' direction.</text>
        <dbReference type="EC" id="5.6.2.4"/>
    </reaction>
</comment>
<keyword evidence="7" id="KW-0238">DNA-binding</keyword>
<dbReference type="FunFam" id="3.40.50.300:FF:001450">
    <property type="entry name" value="ATP-dependent DNA helicase"/>
    <property type="match status" value="1"/>
</dbReference>
<dbReference type="InterPro" id="IPR014001">
    <property type="entry name" value="Helicase_ATP-bd"/>
</dbReference>
<feature type="region of interest" description="Disordered" evidence="11">
    <location>
        <begin position="1410"/>
        <end position="1432"/>
    </location>
</feature>
<evidence type="ECO:0000313" key="16">
    <source>
        <dbReference type="EMBL" id="TVU07980.1"/>
    </source>
</evidence>
<dbReference type="GO" id="GO:0003677">
    <property type="term" value="F:DNA binding"/>
    <property type="evidence" value="ECO:0007669"/>
    <property type="project" value="UniProtKB-KW"/>
</dbReference>
<dbReference type="InterPro" id="IPR044876">
    <property type="entry name" value="HRDC_dom_sf"/>
</dbReference>
<dbReference type="GO" id="GO:0000724">
    <property type="term" value="P:double-strand break repair via homologous recombination"/>
    <property type="evidence" value="ECO:0007669"/>
    <property type="project" value="TreeGrafter"/>
</dbReference>
<feature type="domain" description="HRDC" evidence="13">
    <location>
        <begin position="622"/>
        <end position="702"/>
    </location>
</feature>
<evidence type="ECO:0000256" key="1">
    <source>
        <dbReference type="ARBA" id="ARBA00001947"/>
    </source>
</evidence>
<dbReference type="PANTHER" id="PTHR13710:SF120">
    <property type="entry name" value="BIFUNCTIONAL 3'-5' EXONUCLEASE_ATP-DEPENDENT HELICASE WRN"/>
    <property type="match status" value="1"/>
</dbReference>
<evidence type="ECO:0000259" key="15">
    <source>
        <dbReference type="PROSITE" id="PS51194"/>
    </source>
</evidence>
<dbReference type="GO" id="GO:0005694">
    <property type="term" value="C:chromosome"/>
    <property type="evidence" value="ECO:0007669"/>
    <property type="project" value="TreeGrafter"/>
</dbReference>
<keyword evidence="3" id="KW-0547">Nucleotide-binding</keyword>
<dbReference type="SMART" id="SM00341">
    <property type="entry name" value="HRDC"/>
    <property type="match status" value="1"/>
</dbReference>
<dbReference type="InterPro" id="IPR027417">
    <property type="entry name" value="P-loop_NTPase"/>
</dbReference>
<feature type="region of interest" description="Disordered" evidence="11">
    <location>
        <begin position="804"/>
        <end position="823"/>
    </location>
</feature>
<dbReference type="InterPro" id="IPR010997">
    <property type="entry name" value="HRDC-like_sf"/>
</dbReference>
<gene>
    <name evidence="16" type="ORF">EJB05_41362</name>
</gene>
<dbReference type="GO" id="GO:0005524">
    <property type="term" value="F:ATP binding"/>
    <property type="evidence" value="ECO:0007669"/>
    <property type="project" value="UniProtKB-KW"/>
</dbReference>
<dbReference type="GO" id="GO:0005634">
    <property type="term" value="C:nucleus"/>
    <property type="evidence" value="ECO:0007669"/>
    <property type="project" value="TreeGrafter"/>
</dbReference>
<dbReference type="InterPro" id="IPR032284">
    <property type="entry name" value="RecQ_Zn-bd"/>
</dbReference>
<evidence type="ECO:0000256" key="2">
    <source>
        <dbReference type="ARBA" id="ARBA00005446"/>
    </source>
</evidence>
<keyword evidence="5" id="KW-0347">Helicase</keyword>
<accession>A0A5J9T988</accession>
<dbReference type="SMART" id="SM00487">
    <property type="entry name" value="DEXDc"/>
    <property type="match status" value="1"/>
</dbReference>
<dbReference type="Proteomes" id="UP000324897">
    <property type="component" value="Chromosome 3"/>
</dbReference>
<dbReference type="GO" id="GO:0043138">
    <property type="term" value="F:3'-5' DNA helicase activity"/>
    <property type="evidence" value="ECO:0007669"/>
    <property type="project" value="UniProtKB-EC"/>
</dbReference>
<dbReference type="SUPFAM" id="SSF46785">
    <property type="entry name" value="Winged helix' DNA-binding domain"/>
    <property type="match status" value="1"/>
</dbReference>
<comment type="cofactor">
    <cofactor evidence="1">
        <name>Zn(2+)</name>
        <dbReference type="ChEBI" id="CHEBI:29105"/>
    </cofactor>
</comment>
<evidence type="ECO:0000256" key="11">
    <source>
        <dbReference type="SAM" id="MobiDB-lite"/>
    </source>
</evidence>
<dbReference type="NCBIfam" id="TIGR00614">
    <property type="entry name" value="recQ_fam"/>
    <property type="match status" value="1"/>
</dbReference>
<dbReference type="PROSITE" id="PS50967">
    <property type="entry name" value="HRDC"/>
    <property type="match status" value="1"/>
</dbReference>
<comment type="similarity">
    <text evidence="2">Belongs to the helicase family. RecQ subfamily.</text>
</comment>
<keyword evidence="4" id="KW-0378">Hydrolase</keyword>
<evidence type="ECO:0000256" key="12">
    <source>
        <dbReference type="SAM" id="SignalP"/>
    </source>
</evidence>
<feature type="non-terminal residue" evidence="16">
    <location>
        <position position="1"/>
    </location>
</feature>
<comment type="caution">
    <text evidence="16">The sequence shown here is derived from an EMBL/GenBank/DDBJ whole genome shotgun (WGS) entry which is preliminary data.</text>
</comment>
<dbReference type="GO" id="GO:0016787">
    <property type="term" value="F:hydrolase activity"/>
    <property type="evidence" value="ECO:0007669"/>
    <property type="project" value="UniProtKB-KW"/>
</dbReference>
<organism evidence="16 17">
    <name type="scientific">Eragrostis curvula</name>
    <name type="common">weeping love grass</name>
    <dbReference type="NCBI Taxonomy" id="38414"/>
    <lineage>
        <taxon>Eukaryota</taxon>
        <taxon>Viridiplantae</taxon>
        <taxon>Streptophyta</taxon>
        <taxon>Embryophyta</taxon>
        <taxon>Tracheophyta</taxon>
        <taxon>Spermatophyta</taxon>
        <taxon>Magnoliopsida</taxon>
        <taxon>Liliopsida</taxon>
        <taxon>Poales</taxon>
        <taxon>Poaceae</taxon>
        <taxon>PACMAD clade</taxon>
        <taxon>Chloridoideae</taxon>
        <taxon>Eragrostideae</taxon>
        <taxon>Eragrostidinae</taxon>
        <taxon>Eragrostis</taxon>
    </lineage>
</organism>
<keyword evidence="6" id="KW-0067">ATP-binding</keyword>
<dbReference type="Gene3D" id="1.10.10.10">
    <property type="entry name" value="Winged helix-like DNA-binding domain superfamily/Winged helix DNA-binding domain"/>
    <property type="match status" value="1"/>
</dbReference>
<dbReference type="EMBL" id="RWGY01000039">
    <property type="protein sequence ID" value="TVU07980.1"/>
    <property type="molecule type" value="Genomic_DNA"/>
</dbReference>
<dbReference type="SUPFAM" id="SSF52540">
    <property type="entry name" value="P-loop containing nucleoside triphosphate hydrolases"/>
    <property type="match status" value="1"/>
</dbReference>
<dbReference type="OrthoDB" id="10261556at2759"/>
<dbReference type="SUPFAM" id="SSF47819">
    <property type="entry name" value="HRDC-like"/>
    <property type="match status" value="1"/>
</dbReference>
<dbReference type="InterPro" id="IPR036390">
    <property type="entry name" value="WH_DNA-bd_sf"/>
</dbReference>
<sequence length="1843" mass="206733">MQCPLCSLRLFLGADWCLLVVLSSSYLYCDSGGLLFHVLEGVKESGCPHSQCRYPYLKVASHGTPPLRAVWFVIIICYSIPSTCLRKCFGYSSFRPHQKTVIEKELDGVDCLVVMATGSGKSICYQIPPLVRHQTAVVISPLLSLMQDQVMSLKQKGIKSEYLASTQTNASVCKNAEKGAYDVLYMTPEKAIALPNSFWQSLMKSGICLFAVDEAHCISEWGHDFRVVYKQLNKLRTLLTGVPFVALTATATDRVRADIVSSLALRDPHAYIGTFDRPNLFYGVKLCDRSDSFTSELAKDIQKKCTDGESTIIYCTTIKDTEQIFEALSSNGIKCGVYHGQMDAKSREKSHKSFIRDEFHVMVATIAFGMGIDKPDIRCVIHYGCPKSLESYYQESGRCGRDGLPLVCWSYYNRADFTKGDFYCQDTKSAEQRTQIIKSYVAAQNYCTLTTCRRRHLLDYFGEELDYDCGNCDNCNDVKKERDYGEEALMLMECICACGGKWGLNVPISVLRGSKCRKVRENKLDQLDLHGAGKQYPQKWWKALGTMLVSKGFIIETVRDTFRLLRVSQKGQDFITSCRNQVRPSLVLQLTLEMEEFEDMSDGDSVEHSTELNMRDDKINLSKEELVLYHLLLTVRVKIAQDTSVAPYAICGDLVLRSIARFRPSNVEGLALIDGVNQNFIGRYGTIFLLCLKDMARDCGLGLDNWPEDLEHHNEEDEDTENNAVLDMGKLEEKVLDYVTCSDGISLDDIKKRFPEVNHVHVEEAVTNLQASFYIYIKDGLYVTQKMECRSSLTPWDHARRRTSRRRRHYGSEDESSDGLSDPEQNWIEKGFVSHGHVSSIIHQFDHLKKDLVKEIGFGGLLSLPQLGDVDKDFVVWLMRKVRWWSGHVEFDEDETLEIIPEFVQTVVGIPCGGIDVVGHAFKNIDQKVDFIGRVFGNQTMDTKIIEAAEETVQALLPSNASKTSTDNFKVAFVIWVMSRLLAPNKKNKYGNSDIWGALADADQISKFDWSSYVVVQLLESARMLQWAHEEKKDVTKYLSCAFILQVIYLDNIDVGSLKLKHNIFPRVCTFGVITTNQLIKADRKGFVSTDGESQYGCNKLRKQVDSCYTFGGPNVNAYNDEKTYPKSIQHTLLVASDSNLANNKPNPPLDSTFGNALVAQSLSIVASKHNIPLLNLTDVDNSLIVTHPATNATSTISPHPNYIGADSFSHPYETHLQSCPPKFGATGHFANRYTVPASNNTVQAKSFSAPVVSSKSQSKLWCIQHNASNSTMNSHQISASSSLGNVRPSFVPRHGSTQSPFSGNTTGRLNNGLIDCPMTPGPSGLPDFSAYLRIKYQDKVDNTLLDAMRQHNARCLMHETKFKNELAAAIIYENICLADKFMDHLLKNNSAPVQKSCDRRRTFDDFRNGPESANDGINAQLHATPTGKPPRSINQTLVYGGQHDTIGNSSMQSHDIVCPNQLGLKTHLDGSQMRECNTANCSDQAYLQCADTPIALKTLMNEIPIPISLCPEDDKLFNTPAADGTISIFTPSMVGNKEKFTCPETGLAVARISGQESIHPNLLDFDDESCASEFPKTTVSPGIFALSPWVLGYKYPEKDYSVRYSFYKWLSSSSYSEVDSIWIRHESPRIIELSGRMLKRQLCDGIETGYDLFDISIRRLKQLDSFMQHGDDSARWRHLLESDYATKVLYSQTVKGDKSAREQFAGSQVNYDISHMRREEIFILDPSAGSNLDSMTLVNHKESIDKIHSSLIATITDIFDGWIPNWDGSKRTVVRIGKEPCKSVESAFVTLYCIKNFDGQKIVADPSPVSMQSFKEYLLYELLDIKGNRGKKPDVYVETIDD</sequence>
<proteinExistence type="inferred from homology"/>
<dbReference type="Pfam" id="PF09382">
    <property type="entry name" value="RQC"/>
    <property type="match status" value="1"/>
</dbReference>
<keyword evidence="8" id="KW-0413">Isomerase</keyword>
<evidence type="ECO:0000256" key="10">
    <source>
        <dbReference type="ARBA" id="ARBA00034808"/>
    </source>
</evidence>
<dbReference type="Gene3D" id="3.40.50.300">
    <property type="entry name" value="P-loop containing nucleotide triphosphate hydrolases"/>
    <property type="match status" value="2"/>
</dbReference>
<dbReference type="Gene3D" id="1.10.150.80">
    <property type="entry name" value="HRDC domain"/>
    <property type="match status" value="1"/>
</dbReference>
<dbReference type="SMART" id="SM00490">
    <property type="entry name" value="HELICc"/>
    <property type="match status" value="1"/>
</dbReference>
<dbReference type="GO" id="GO:0005737">
    <property type="term" value="C:cytoplasm"/>
    <property type="evidence" value="ECO:0007669"/>
    <property type="project" value="TreeGrafter"/>
</dbReference>
<dbReference type="CDD" id="cd17920">
    <property type="entry name" value="DEXHc_RecQ"/>
    <property type="match status" value="1"/>
</dbReference>
<dbReference type="SMART" id="SM00956">
    <property type="entry name" value="RQC"/>
    <property type="match status" value="1"/>
</dbReference>
<evidence type="ECO:0000256" key="9">
    <source>
        <dbReference type="ARBA" id="ARBA00034617"/>
    </source>
</evidence>
<dbReference type="FunFam" id="1.10.10.10:FF:000513">
    <property type="entry name" value="ATP-dependent DNA helicase"/>
    <property type="match status" value="1"/>
</dbReference>
<dbReference type="InterPro" id="IPR011545">
    <property type="entry name" value="DEAD/DEAH_box_helicase_dom"/>
</dbReference>
<dbReference type="InterPro" id="IPR002121">
    <property type="entry name" value="HRDC_dom"/>
</dbReference>
<evidence type="ECO:0000259" key="14">
    <source>
        <dbReference type="PROSITE" id="PS51192"/>
    </source>
</evidence>
<dbReference type="GO" id="GO:0006260">
    <property type="term" value="P:DNA replication"/>
    <property type="evidence" value="ECO:0007669"/>
    <property type="project" value="InterPro"/>
</dbReference>
<dbReference type="GO" id="GO:0009378">
    <property type="term" value="F:four-way junction helicase activity"/>
    <property type="evidence" value="ECO:0007669"/>
    <property type="project" value="TreeGrafter"/>
</dbReference>
<dbReference type="PROSITE" id="PS51192">
    <property type="entry name" value="HELICASE_ATP_BIND_1"/>
    <property type="match status" value="1"/>
</dbReference>
<evidence type="ECO:0000259" key="13">
    <source>
        <dbReference type="PROSITE" id="PS50967"/>
    </source>
</evidence>
<keyword evidence="17" id="KW-1185">Reference proteome</keyword>
<evidence type="ECO:0000313" key="17">
    <source>
        <dbReference type="Proteomes" id="UP000324897"/>
    </source>
</evidence>
<dbReference type="Pfam" id="PF00271">
    <property type="entry name" value="Helicase_C"/>
    <property type="match status" value="1"/>
</dbReference>
<name>A0A5J9T988_9POAL</name>
<feature type="chain" id="PRO_5023932629" description="DNA 3'-5' helicase" evidence="12">
    <location>
        <begin position="32"/>
        <end position="1843"/>
    </location>
</feature>
<evidence type="ECO:0000256" key="8">
    <source>
        <dbReference type="ARBA" id="ARBA00023235"/>
    </source>
</evidence>
<protein>
    <recommendedName>
        <fullName evidence="10">DNA 3'-5' helicase</fullName>
        <ecNumber evidence="10">5.6.2.4</ecNumber>
    </recommendedName>
</protein>
<evidence type="ECO:0000256" key="3">
    <source>
        <dbReference type="ARBA" id="ARBA00022741"/>
    </source>
</evidence>
<keyword evidence="12" id="KW-0732">Signal</keyword>
<reference evidence="16 17" key="1">
    <citation type="journal article" date="2019" name="Sci. Rep.">
        <title>A high-quality genome of Eragrostis curvula grass provides insights into Poaceae evolution and supports new strategies to enhance forage quality.</title>
        <authorList>
            <person name="Carballo J."/>
            <person name="Santos B.A.C.M."/>
            <person name="Zappacosta D."/>
            <person name="Garbus I."/>
            <person name="Selva J.P."/>
            <person name="Gallo C.A."/>
            <person name="Diaz A."/>
            <person name="Albertini E."/>
            <person name="Caccamo M."/>
            <person name="Echenique V."/>
        </authorList>
    </citation>
    <scope>NUCLEOTIDE SEQUENCE [LARGE SCALE GENOMIC DNA]</scope>
    <source>
        <strain evidence="17">cv. Victoria</strain>
        <tissue evidence="16">Leaf</tissue>
    </source>
</reference>
<dbReference type="PROSITE" id="PS51194">
    <property type="entry name" value="HELICASE_CTER"/>
    <property type="match status" value="1"/>
</dbReference>
<dbReference type="Pfam" id="PF00570">
    <property type="entry name" value="HRDC"/>
    <property type="match status" value="1"/>
</dbReference>
<evidence type="ECO:0000256" key="7">
    <source>
        <dbReference type="ARBA" id="ARBA00023125"/>
    </source>
</evidence>
<dbReference type="PANTHER" id="PTHR13710">
    <property type="entry name" value="DNA HELICASE RECQ FAMILY MEMBER"/>
    <property type="match status" value="1"/>
</dbReference>
<dbReference type="Gramene" id="TVU07980">
    <property type="protein sequence ID" value="TVU07980"/>
    <property type="gene ID" value="EJB05_41362"/>
</dbReference>
<dbReference type="InterPro" id="IPR004589">
    <property type="entry name" value="DNA_helicase_ATP-dep_RecQ"/>
</dbReference>
<dbReference type="Pfam" id="PF16124">
    <property type="entry name" value="RecQ_Zn_bind"/>
    <property type="match status" value="1"/>
</dbReference>
<dbReference type="CDD" id="cd18794">
    <property type="entry name" value="SF2_C_RecQ"/>
    <property type="match status" value="1"/>
</dbReference>
<feature type="domain" description="Helicase ATP-binding" evidence="14">
    <location>
        <begin position="102"/>
        <end position="269"/>
    </location>
</feature>
<dbReference type="InterPro" id="IPR018982">
    <property type="entry name" value="RQC_domain"/>
</dbReference>
<feature type="signal peptide" evidence="12">
    <location>
        <begin position="1"/>
        <end position="31"/>
    </location>
</feature>
<evidence type="ECO:0000256" key="4">
    <source>
        <dbReference type="ARBA" id="ARBA00022801"/>
    </source>
</evidence>
<dbReference type="Pfam" id="PF00270">
    <property type="entry name" value="DEAD"/>
    <property type="match status" value="1"/>
</dbReference>
<evidence type="ECO:0000256" key="5">
    <source>
        <dbReference type="ARBA" id="ARBA00022806"/>
    </source>
</evidence>
<dbReference type="InterPro" id="IPR036388">
    <property type="entry name" value="WH-like_DNA-bd_sf"/>
</dbReference>
<dbReference type="EC" id="5.6.2.4" evidence="10"/>
<evidence type="ECO:0000256" key="6">
    <source>
        <dbReference type="ARBA" id="ARBA00022840"/>
    </source>
</evidence>